<sequence length="408" mass="45204">MSIDTAADLVTEYLRLGLAFDRVEPGFVDAYTGDPALRVEVDNAPAPDPAALARRARDLGALLPGGLPPERAEFVGAHLRALECSARKFAGEDIGFVDEVRAYFDVDIASADEDRYARAHARIAEALGVPGATGERLREAYIAHRRSEEIPPALVKPLVDEISGALRERVRARFGLPAAETIEFEIVSDKPWSGFNYYLGDYRSTVAINTDLPQYLSGLPGLVAHEAYPGHHTEHCRKEQLLVEGDGQREQTIFLVNTPQCLMAEGLADHALVAAQGDRWQDWAAEIYADFGLRFDAERARALSAATGELLTVRQDAALALHDRHVDAEEVARFLQRWLLVPADRAHQMLRFLTSPLWRAYISTYVEGYRLLDGWLDDVSPGQTRLDRFGRLLDEPLTPALLRAELGA</sequence>
<gene>
    <name evidence="1" type="ORF">ACFFJD_08895</name>
</gene>
<dbReference type="Proteomes" id="UP001589783">
    <property type="component" value="Unassembled WGS sequence"/>
</dbReference>
<keyword evidence="2" id="KW-1185">Reference proteome</keyword>
<proteinExistence type="predicted"/>
<protein>
    <submittedName>
        <fullName evidence="1">DUF885 domain-containing protein</fullName>
    </submittedName>
</protein>
<evidence type="ECO:0000313" key="2">
    <source>
        <dbReference type="Proteomes" id="UP001589783"/>
    </source>
</evidence>
<name>A0ABV6H7X7_9ACTN</name>
<comment type="caution">
    <text evidence="1">The sequence shown here is derived from an EMBL/GenBank/DDBJ whole genome shotgun (WGS) entry which is preliminary data.</text>
</comment>
<evidence type="ECO:0000313" key="1">
    <source>
        <dbReference type="EMBL" id="MFC0314967.1"/>
    </source>
</evidence>
<reference evidence="1 2" key="1">
    <citation type="submission" date="2024-09" db="EMBL/GenBank/DDBJ databases">
        <authorList>
            <person name="Sun Q."/>
            <person name="Mori K."/>
        </authorList>
    </citation>
    <scope>NUCLEOTIDE SEQUENCE [LARGE SCALE GENOMIC DNA]</scope>
    <source>
        <strain evidence="1 2">CCM 7957</strain>
    </source>
</reference>
<accession>A0ABV6H7X7</accession>
<dbReference type="RefSeq" id="WP_382363235.1">
    <property type="nucleotide sequence ID" value="NZ_JBHLWV010000019.1"/>
</dbReference>
<dbReference type="EMBL" id="JBHLWV010000019">
    <property type="protein sequence ID" value="MFC0314967.1"/>
    <property type="molecule type" value="Genomic_DNA"/>
</dbReference>
<organism evidence="1 2">
    <name type="scientific">Gordonia phosphorivorans</name>
    <dbReference type="NCBI Taxonomy" id="1056982"/>
    <lineage>
        <taxon>Bacteria</taxon>
        <taxon>Bacillati</taxon>
        <taxon>Actinomycetota</taxon>
        <taxon>Actinomycetes</taxon>
        <taxon>Mycobacteriales</taxon>
        <taxon>Gordoniaceae</taxon>
        <taxon>Gordonia</taxon>
    </lineage>
</organism>